<dbReference type="EMBL" id="JPYA02000006">
    <property type="protein sequence ID" value="MEB3752470.1"/>
    <property type="molecule type" value="Genomic_DNA"/>
</dbReference>
<evidence type="ECO:0000313" key="2">
    <source>
        <dbReference type="Proteomes" id="UP000029267"/>
    </source>
</evidence>
<evidence type="ECO:0000313" key="1">
    <source>
        <dbReference type="EMBL" id="MEB3752470.1"/>
    </source>
</evidence>
<evidence type="ECO:0008006" key="3">
    <source>
        <dbReference type="Google" id="ProtNLM"/>
    </source>
</evidence>
<organism evidence="1 2">
    <name type="scientific">Geobacillus icigianus</name>
    <dbReference type="NCBI Taxonomy" id="1430331"/>
    <lineage>
        <taxon>Bacteria</taxon>
        <taxon>Bacillati</taxon>
        <taxon>Bacillota</taxon>
        <taxon>Bacilli</taxon>
        <taxon>Bacillales</taxon>
        <taxon>Anoxybacillaceae</taxon>
        <taxon>Geobacillus</taxon>
    </lineage>
</organism>
<gene>
    <name evidence="1" type="ORF">EP10_003385</name>
</gene>
<dbReference type="Proteomes" id="UP000029267">
    <property type="component" value="Unassembled WGS sequence"/>
</dbReference>
<proteinExistence type="predicted"/>
<keyword evidence="2" id="KW-1185">Reference proteome</keyword>
<comment type="caution">
    <text evidence="1">The sequence shown here is derived from an EMBL/GenBank/DDBJ whole genome shotgun (WGS) entry which is preliminary data.</text>
</comment>
<reference evidence="1 2" key="1">
    <citation type="journal article" date="2014" name="Genome Announc.">
        <title>Draft Genome Sequence of Geobacillus icigianus Strain G1w1T Isolated from Hot Springs in the Valley of Geysers, Kamchatka (Russian Federation).</title>
        <authorList>
            <person name="Bryanskaya A.V."/>
            <person name="Rozanov A.S."/>
            <person name="Logacheva M.D."/>
            <person name="Kotenko A.V."/>
            <person name="Peltek S.E."/>
        </authorList>
    </citation>
    <scope>NUCLEOTIDE SEQUENCE [LARGE SCALE GENOMIC DNA]</scope>
    <source>
        <strain evidence="1 2">G1w1</strain>
    </source>
</reference>
<protein>
    <recommendedName>
        <fullName evidence="3">CAP-Gly domain-containing protein</fullName>
    </recommendedName>
</protein>
<sequence>MGKGGWNMPCSDIMMPHVVCTDASYYTENATSIDVTVSYQGGGIADPNGDGFIAPTWDYVLALEIYDGYWKAVELQSGYYRHQTPVKKFYLAGKKEGRYRVRLYYQARENEEYTGVVTTYSFMVYR</sequence>
<accession>A0ABU6BKN5</accession>
<dbReference type="RefSeq" id="WP_013144111.1">
    <property type="nucleotide sequence ID" value="NZ_JPYA02000006.1"/>
</dbReference>
<name>A0ABU6BKN5_9BACL</name>